<evidence type="ECO:0000313" key="1">
    <source>
        <dbReference type="EMBL" id="KAG0148613.1"/>
    </source>
</evidence>
<organism evidence="1 2">
    <name type="scientific">Cronartium quercuum f. sp. fusiforme G11</name>
    <dbReference type="NCBI Taxonomy" id="708437"/>
    <lineage>
        <taxon>Eukaryota</taxon>
        <taxon>Fungi</taxon>
        <taxon>Dikarya</taxon>
        <taxon>Basidiomycota</taxon>
        <taxon>Pucciniomycotina</taxon>
        <taxon>Pucciniomycetes</taxon>
        <taxon>Pucciniales</taxon>
        <taxon>Coleosporiaceae</taxon>
        <taxon>Cronartium</taxon>
    </lineage>
</organism>
<dbReference type="EMBL" id="MU167235">
    <property type="protein sequence ID" value="KAG0148613.1"/>
    <property type="molecule type" value="Genomic_DNA"/>
</dbReference>
<name>A0A9P6TFB6_9BASI</name>
<comment type="caution">
    <text evidence="1">The sequence shown here is derived from an EMBL/GenBank/DDBJ whole genome shotgun (WGS) entry which is preliminary data.</text>
</comment>
<evidence type="ECO:0000313" key="2">
    <source>
        <dbReference type="Proteomes" id="UP000886653"/>
    </source>
</evidence>
<reference evidence="1" key="1">
    <citation type="submission" date="2013-11" db="EMBL/GenBank/DDBJ databases">
        <title>Genome sequence of the fusiform rust pathogen reveals effectors for host alternation and coevolution with pine.</title>
        <authorList>
            <consortium name="DOE Joint Genome Institute"/>
            <person name="Smith K."/>
            <person name="Pendleton A."/>
            <person name="Kubisiak T."/>
            <person name="Anderson C."/>
            <person name="Salamov A."/>
            <person name="Aerts A."/>
            <person name="Riley R."/>
            <person name="Clum A."/>
            <person name="Lindquist E."/>
            <person name="Ence D."/>
            <person name="Campbell M."/>
            <person name="Kronenberg Z."/>
            <person name="Feau N."/>
            <person name="Dhillon B."/>
            <person name="Hamelin R."/>
            <person name="Burleigh J."/>
            <person name="Smith J."/>
            <person name="Yandell M."/>
            <person name="Nelson C."/>
            <person name="Grigoriev I."/>
            <person name="Davis J."/>
        </authorList>
    </citation>
    <scope>NUCLEOTIDE SEQUENCE</scope>
    <source>
        <strain evidence="1">G11</strain>
    </source>
</reference>
<feature type="non-terminal residue" evidence="1">
    <location>
        <position position="1"/>
    </location>
</feature>
<accession>A0A9P6TFB6</accession>
<gene>
    <name evidence="1" type="ORF">CROQUDRAFT_41121</name>
</gene>
<sequence length="75" mass="8921">DLGMSSKNSVQAFLTSQDSRMRQKQTRWGIEIRWTSTRNWLTTITRIFKDDKEGRLVRWSNNYILNKVRVSKISS</sequence>
<keyword evidence="2" id="KW-1185">Reference proteome</keyword>
<protein>
    <submittedName>
        <fullName evidence="1">Uncharacterized protein</fullName>
    </submittedName>
</protein>
<proteinExistence type="predicted"/>
<dbReference type="Proteomes" id="UP000886653">
    <property type="component" value="Unassembled WGS sequence"/>
</dbReference>
<dbReference type="AlphaFoldDB" id="A0A9P6TFB6"/>